<dbReference type="EMBL" id="AASCBU010000001">
    <property type="protein sequence ID" value="EFA8782712.1"/>
    <property type="molecule type" value="Genomic_DNA"/>
</dbReference>
<dbReference type="Proteomes" id="UP000567387">
    <property type="component" value="Unassembled WGS sequence"/>
</dbReference>
<gene>
    <name evidence="1" type="ORF">C2R31_000486</name>
    <name evidence="2" type="ORF">NCTC10082_04505</name>
</gene>
<organism evidence="1 4">
    <name type="scientific">Escherichia coli</name>
    <dbReference type="NCBI Taxonomy" id="562"/>
    <lineage>
        <taxon>Bacteria</taxon>
        <taxon>Pseudomonadati</taxon>
        <taxon>Pseudomonadota</taxon>
        <taxon>Gammaproteobacteria</taxon>
        <taxon>Enterobacterales</taxon>
        <taxon>Enterobacteriaceae</taxon>
        <taxon>Escherichia</taxon>
    </lineage>
</organism>
<evidence type="ECO:0000313" key="3">
    <source>
        <dbReference type="Proteomes" id="UP000255164"/>
    </source>
</evidence>
<evidence type="ECO:0000313" key="4">
    <source>
        <dbReference type="Proteomes" id="UP000567387"/>
    </source>
</evidence>
<reference evidence="1 4" key="2">
    <citation type="submission" date="2018-08" db="EMBL/GenBank/DDBJ databases">
        <authorList>
            <consortium name="PulseNet: The National Subtyping Network for Foodborne Disease Surveillance"/>
            <person name="Tarr C.L."/>
            <person name="Trees E."/>
            <person name="Katz L.S."/>
            <person name="Carleton-Romer H.A."/>
            <person name="Stroika S."/>
            <person name="Kucerova Z."/>
            <person name="Roache K.F."/>
            <person name="Sabol A.L."/>
            <person name="Besser J."/>
            <person name="Gerner-Smidt P."/>
        </authorList>
    </citation>
    <scope>NUCLEOTIDE SEQUENCE [LARGE SCALE GENOMIC DNA]</scope>
    <source>
        <strain evidence="1 4">PNUSAE011918</strain>
    </source>
</reference>
<dbReference type="AlphaFoldDB" id="A0A2S8JPP1"/>
<name>A0A2S8JPP1_ECOLX</name>
<proteinExistence type="predicted"/>
<evidence type="ECO:0000313" key="2">
    <source>
        <dbReference type="EMBL" id="STE71613.1"/>
    </source>
</evidence>
<evidence type="ECO:0000313" key="1">
    <source>
        <dbReference type="EMBL" id="EFA8782712.1"/>
    </source>
</evidence>
<dbReference type="Proteomes" id="UP000255164">
    <property type="component" value="Unassembled WGS sequence"/>
</dbReference>
<dbReference type="RefSeq" id="WP_064226191.1">
    <property type="nucleotide sequence ID" value="NZ_BKBY01000254.1"/>
</dbReference>
<protein>
    <submittedName>
        <fullName evidence="1">Uncharacterized protein</fullName>
    </submittedName>
</protein>
<sequence>MLNEFKEKLLSDDIRDVYQRYLLGHDIWYFREQKKSITFAKDYDEFKLYMSKKLEIHVNNIAIVGSAKMGFSLSPDKNYRTFNDESDIDLVLVSDRIYKSSWMAFIELQSKNYLPVYAPVAKNIFKGFVSLKELDIRVDFFNKWSRNVEPLKKDIQTIFGIPNDINYRIYDSWESVERYHIAGLNSLKDKLQGQLI</sequence>
<accession>A0A2S8JPP1</accession>
<dbReference type="EMBL" id="UFZA01000002">
    <property type="protein sequence ID" value="STE71613.1"/>
    <property type="molecule type" value="Genomic_DNA"/>
</dbReference>
<reference evidence="2 3" key="1">
    <citation type="submission" date="2018-06" db="EMBL/GenBank/DDBJ databases">
        <authorList>
            <consortium name="Pathogen Informatics"/>
            <person name="Doyle S."/>
        </authorList>
    </citation>
    <scope>NUCLEOTIDE SEQUENCE [LARGE SCALE GENOMIC DNA]</scope>
    <source>
        <strain evidence="2 3">NCTC10082</strain>
    </source>
</reference>